<feature type="region of interest" description="Disordered" evidence="1">
    <location>
        <begin position="646"/>
        <end position="666"/>
    </location>
</feature>
<protein>
    <submittedName>
        <fullName evidence="2">Uncharacterized protein</fullName>
    </submittedName>
</protein>
<reference evidence="2" key="1">
    <citation type="journal article" date="2015" name="Nature">
        <title>Complex archaea that bridge the gap between prokaryotes and eukaryotes.</title>
        <authorList>
            <person name="Spang A."/>
            <person name="Saw J.H."/>
            <person name="Jorgensen S.L."/>
            <person name="Zaremba-Niedzwiedzka K."/>
            <person name="Martijn J."/>
            <person name="Lind A.E."/>
            <person name="van Eijk R."/>
            <person name="Schleper C."/>
            <person name="Guy L."/>
            <person name="Ettema T.J."/>
        </authorList>
    </citation>
    <scope>NUCLEOTIDE SEQUENCE</scope>
</reference>
<accession>A0A0F9LE89</accession>
<evidence type="ECO:0000313" key="2">
    <source>
        <dbReference type="EMBL" id="KKM25775.1"/>
    </source>
</evidence>
<gene>
    <name evidence="2" type="ORF">LCGC14_1591570</name>
</gene>
<sequence length="666" mass="67989">MAKGDQIVEIDAEADQFGPTQYIRTASNGSEIPLTPTEINRIRWDSDSEGFVLPAVVIAGSTVVAKPTPQQRQSAKENTGGFQLSPTGQVMKTPPKSETYGDILTGINVNINMSVENRKLLYDKSVEMFHVGTAAGIPMDEIEKDIERFISPASKSPATGFGTIGSSANWRSTNPATMAKAWAGKGDDARPPEEFQPRSANVRTGAFDDWILTPQTKNWFFRNGLVMAQVAIALGAAVAGGAIVSQAIGAGAGVGTGVTDIAAGLAAEEGVANIAAGLVTEGVADIATGLVTEAGVGAGVSAGVEGIASGLVSEGVADIAGGLATEGVSNIATNLATEGVTNIASGLVAEGAGASLTTPGVTEAAKALTTKDLLTLGGAIVGGGVSLIASGQAAEASEAATAAQLAAQREANAINVNQFNLVREDLQNALNQGLIDIDTANAAAEGFLKEGFEGARKVLQQTLVGPGGQQLTGLEELNLARGFLQDPSRALELPGVQFQLEQGQKGLENILSKSTGGAVSGDILKAAQEFGQDFASTKLDEALGRLFPFINLGLETRSNIADLGLEEGKTFANLASTLGTNRANLRSAAAARQAANVQGFTPAIAGGAQNIGTIRAGGIVSGANINLNLASELSRIGSSTVEQLIRNRTPTDPSRSSTFSGNVAVR</sequence>
<dbReference type="AlphaFoldDB" id="A0A0F9LE89"/>
<organism evidence="2">
    <name type="scientific">marine sediment metagenome</name>
    <dbReference type="NCBI Taxonomy" id="412755"/>
    <lineage>
        <taxon>unclassified sequences</taxon>
        <taxon>metagenomes</taxon>
        <taxon>ecological metagenomes</taxon>
    </lineage>
</organism>
<evidence type="ECO:0000256" key="1">
    <source>
        <dbReference type="SAM" id="MobiDB-lite"/>
    </source>
</evidence>
<feature type="compositionally biased region" description="Polar residues" evidence="1">
    <location>
        <begin position="68"/>
        <end position="90"/>
    </location>
</feature>
<feature type="region of interest" description="Disordered" evidence="1">
    <location>
        <begin position="67"/>
        <end position="97"/>
    </location>
</feature>
<comment type="caution">
    <text evidence="2">The sequence shown here is derived from an EMBL/GenBank/DDBJ whole genome shotgun (WGS) entry which is preliminary data.</text>
</comment>
<proteinExistence type="predicted"/>
<dbReference type="EMBL" id="LAZR01012644">
    <property type="protein sequence ID" value="KKM25775.1"/>
    <property type="molecule type" value="Genomic_DNA"/>
</dbReference>
<name>A0A0F9LE89_9ZZZZ</name>